<comment type="subcellular location">
    <subcellularLocation>
        <location evidence="1 8">Nucleus</location>
    </subcellularLocation>
</comment>
<evidence type="ECO:0000256" key="8">
    <source>
        <dbReference type="RuleBase" id="RU364140"/>
    </source>
</evidence>
<gene>
    <name evidence="8" type="primary">MED17</name>
    <name evidence="10" type="ORF">A1O1_01351</name>
</gene>
<dbReference type="GO" id="GO:0006357">
    <property type="term" value="P:regulation of transcription by RNA polymerase II"/>
    <property type="evidence" value="ECO:0007669"/>
    <property type="project" value="InterPro"/>
</dbReference>
<protein>
    <recommendedName>
        <fullName evidence="3 8">Mediator of RNA polymerase II transcription subunit 17</fullName>
    </recommendedName>
    <alternativeName>
        <fullName evidence="7 8">Mediator complex subunit 17</fullName>
    </alternativeName>
</protein>
<dbReference type="EMBL" id="AMWN01000001">
    <property type="protein sequence ID" value="EXJ96225.1"/>
    <property type="molecule type" value="Genomic_DNA"/>
</dbReference>
<keyword evidence="5 8" id="KW-0804">Transcription</keyword>
<dbReference type="GO" id="GO:0070847">
    <property type="term" value="C:core mediator complex"/>
    <property type="evidence" value="ECO:0007669"/>
    <property type="project" value="TreeGrafter"/>
</dbReference>
<comment type="similarity">
    <text evidence="2 8">Belongs to the Mediator complex subunit 17 family.</text>
</comment>
<organism evidence="10 11">
    <name type="scientific">Capronia coronata CBS 617.96</name>
    <dbReference type="NCBI Taxonomy" id="1182541"/>
    <lineage>
        <taxon>Eukaryota</taxon>
        <taxon>Fungi</taxon>
        <taxon>Dikarya</taxon>
        <taxon>Ascomycota</taxon>
        <taxon>Pezizomycotina</taxon>
        <taxon>Eurotiomycetes</taxon>
        <taxon>Chaetothyriomycetidae</taxon>
        <taxon>Chaetothyriales</taxon>
        <taxon>Herpotrichiellaceae</taxon>
        <taxon>Capronia</taxon>
    </lineage>
</organism>
<keyword evidence="4 8" id="KW-0805">Transcription regulation</keyword>
<evidence type="ECO:0000256" key="4">
    <source>
        <dbReference type="ARBA" id="ARBA00023015"/>
    </source>
</evidence>
<evidence type="ECO:0000256" key="5">
    <source>
        <dbReference type="ARBA" id="ARBA00023163"/>
    </source>
</evidence>
<dbReference type="AlphaFoldDB" id="W9Z2N3"/>
<dbReference type="PANTHER" id="PTHR13114:SF7">
    <property type="entry name" value="MEDIATOR OF RNA POLYMERASE II TRANSCRIPTION SUBUNIT 17"/>
    <property type="match status" value="1"/>
</dbReference>
<dbReference type="PANTHER" id="PTHR13114">
    <property type="entry name" value="MEDIATOR OF RNA POLYMERASE II TRANSCRIPTION SUBUNIT 17"/>
    <property type="match status" value="1"/>
</dbReference>
<dbReference type="OrthoDB" id="5319830at2759"/>
<dbReference type="GeneID" id="19156253"/>
<name>W9Z2N3_9EURO</name>
<evidence type="ECO:0000256" key="7">
    <source>
        <dbReference type="ARBA" id="ARBA00032014"/>
    </source>
</evidence>
<proteinExistence type="inferred from homology"/>
<dbReference type="Gene3D" id="6.10.250.2620">
    <property type="match status" value="1"/>
</dbReference>
<evidence type="ECO:0000256" key="1">
    <source>
        <dbReference type="ARBA" id="ARBA00004123"/>
    </source>
</evidence>
<evidence type="ECO:0000313" key="11">
    <source>
        <dbReference type="Proteomes" id="UP000019484"/>
    </source>
</evidence>
<feature type="region of interest" description="Disordered" evidence="9">
    <location>
        <begin position="42"/>
        <end position="78"/>
    </location>
</feature>
<dbReference type="GO" id="GO:0003712">
    <property type="term" value="F:transcription coregulator activity"/>
    <property type="evidence" value="ECO:0007669"/>
    <property type="project" value="InterPro"/>
</dbReference>
<dbReference type="eggNOG" id="ENOG502QS9H">
    <property type="taxonomic scope" value="Eukaryota"/>
</dbReference>
<dbReference type="HOGENOM" id="CLU_015164_1_0_1"/>
<keyword evidence="11" id="KW-1185">Reference proteome</keyword>
<comment type="caution">
    <text evidence="10">The sequence shown here is derived from an EMBL/GenBank/DDBJ whole genome shotgun (WGS) entry which is preliminary data.</text>
</comment>
<sequence>MSESKTISLLIPPEQDSTSQDLQVQIQKIVAQKGHFRHVTEQSLLAQIRGKAPGSKHNDPQGDGQVEPEEDETPQKRQERLWKSREEMLERLSYAQNEILCALDFVSLLISKQSVPAQHSMSPALKDAVPAGTLAARVLPAKPLSSSVQRRLASASQGRRLASFRSTSIKLSTASSRLKIDAERETEYWAQIADLTASGWAVSRLPRDSKAIGVHFGFPESAPQFRDRGFALLRQADDGAVILDKHPIQRKRKRLGVYVSRNNTKTAFFQARTSVQKAQPQSIGDQLTDMRDSLFEEELFYEVCREARIMANQGVTTRADSVDLEVTGGCQISLVFAEQHDSDVDATPDSDDHIVAEFVAVALRLLLNAAHQQNLVRRSQKPPPMTLKSRPLPEYALIRLILTHLRHKAEATRFWKSCRDLAKPFLQAGIQVSITPQKSTGNLFESLSVDHSSTLLSEMMLPAKAGCKVSLTEGRTMQVGLATFLGPPLYGSRYETSPVDFGFSHMPILRHETEGAAVSCIRRILLLDLVAHVETLVKERNIPPESEHGPSKHWKLAHPHDGEFIICESDEAVGKMKIAVLPESISIKWSNTGKGSASKYLIWTWTARGCTKADGTAVASQVDTDFDQAIDQIMKGSL</sequence>
<evidence type="ECO:0000256" key="3">
    <source>
        <dbReference type="ARBA" id="ARBA00019610"/>
    </source>
</evidence>
<comment type="subunit">
    <text evidence="8">Component of the Mediator complex.</text>
</comment>
<evidence type="ECO:0000256" key="2">
    <source>
        <dbReference type="ARBA" id="ARBA00005635"/>
    </source>
</evidence>
<dbReference type="GO" id="GO:0016592">
    <property type="term" value="C:mediator complex"/>
    <property type="evidence" value="ECO:0007669"/>
    <property type="project" value="InterPro"/>
</dbReference>
<reference evidence="10 11" key="1">
    <citation type="submission" date="2013-03" db="EMBL/GenBank/DDBJ databases">
        <title>The Genome Sequence of Capronia coronata CBS 617.96.</title>
        <authorList>
            <consortium name="The Broad Institute Genomics Platform"/>
            <person name="Cuomo C."/>
            <person name="de Hoog S."/>
            <person name="Gorbushina A."/>
            <person name="Walker B."/>
            <person name="Young S.K."/>
            <person name="Zeng Q."/>
            <person name="Gargeya S."/>
            <person name="Fitzgerald M."/>
            <person name="Haas B."/>
            <person name="Abouelleil A."/>
            <person name="Allen A.W."/>
            <person name="Alvarado L."/>
            <person name="Arachchi H.M."/>
            <person name="Berlin A.M."/>
            <person name="Chapman S.B."/>
            <person name="Gainer-Dewar J."/>
            <person name="Goldberg J."/>
            <person name="Griggs A."/>
            <person name="Gujja S."/>
            <person name="Hansen M."/>
            <person name="Howarth C."/>
            <person name="Imamovic A."/>
            <person name="Ireland A."/>
            <person name="Larimer J."/>
            <person name="McCowan C."/>
            <person name="Murphy C."/>
            <person name="Pearson M."/>
            <person name="Poon T.W."/>
            <person name="Priest M."/>
            <person name="Roberts A."/>
            <person name="Saif S."/>
            <person name="Shea T."/>
            <person name="Sisk P."/>
            <person name="Sykes S."/>
            <person name="Wortman J."/>
            <person name="Nusbaum C."/>
            <person name="Birren B."/>
        </authorList>
    </citation>
    <scope>NUCLEOTIDE SEQUENCE [LARGE SCALE GENOMIC DNA]</scope>
    <source>
        <strain evidence="10 11">CBS 617.96</strain>
    </source>
</reference>
<dbReference type="STRING" id="1182541.W9Z2N3"/>
<dbReference type="Pfam" id="PF10156">
    <property type="entry name" value="Med17"/>
    <property type="match status" value="1"/>
</dbReference>
<evidence type="ECO:0000256" key="9">
    <source>
        <dbReference type="SAM" id="MobiDB-lite"/>
    </source>
</evidence>
<evidence type="ECO:0000256" key="6">
    <source>
        <dbReference type="ARBA" id="ARBA00023242"/>
    </source>
</evidence>
<keyword evidence="6 8" id="KW-0539">Nucleus</keyword>
<dbReference type="RefSeq" id="XP_007720454.1">
    <property type="nucleotide sequence ID" value="XM_007722264.1"/>
</dbReference>
<keyword evidence="8" id="KW-0010">Activator</keyword>
<dbReference type="InterPro" id="IPR019313">
    <property type="entry name" value="Mediator_Med17"/>
</dbReference>
<accession>W9Z2N3</accession>
<dbReference type="Proteomes" id="UP000019484">
    <property type="component" value="Unassembled WGS sequence"/>
</dbReference>
<comment type="function">
    <text evidence="8">Component of the Mediator complex, a coactivator involved in the regulated transcription of nearly all RNA polymerase II-dependent genes. Mediator functions as a bridge to convey information from gene-specific regulatory proteins to the basal RNA polymerase II transcription machinery. Mediator is recruited to promoters by direct interactions with regulatory proteins and serves as a scaffold for the assembly of a functional preinitiation complex with RNA polymerase II and the general transcription factors.</text>
</comment>
<evidence type="ECO:0000313" key="10">
    <source>
        <dbReference type="EMBL" id="EXJ96225.1"/>
    </source>
</evidence>